<feature type="domain" description="Calcineurin-like phosphoesterase" evidence="2">
    <location>
        <begin position="150"/>
        <end position="310"/>
    </location>
</feature>
<comment type="caution">
    <text evidence="3">The sequence shown here is derived from an EMBL/GenBank/DDBJ whole genome shotgun (WGS) entry which is preliminary data.</text>
</comment>
<dbReference type="PANTHER" id="PTHR31302:SF0">
    <property type="entry name" value="TRANSMEMBRANE PROTEIN WITH METALLOPHOSPHOESTERASE DOMAIN"/>
    <property type="match status" value="1"/>
</dbReference>
<dbReference type="SUPFAM" id="SSF56300">
    <property type="entry name" value="Metallo-dependent phosphatases"/>
    <property type="match status" value="1"/>
</dbReference>
<protein>
    <submittedName>
        <fullName evidence="3">Metallophosphoesterase</fullName>
    </submittedName>
</protein>
<keyword evidence="1" id="KW-1133">Transmembrane helix</keyword>
<evidence type="ECO:0000259" key="2">
    <source>
        <dbReference type="Pfam" id="PF00149"/>
    </source>
</evidence>
<feature type="transmembrane region" description="Helical" evidence="1">
    <location>
        <begin position="38"/>
        <end position="58"/>
    </location>
</feature>
<proteinExistence type="predicted"/>
<dbReference type="InterPro" id="IPR051158">
    <property type="entry name" value="Metallophosphoesterase_sf"/>
</dbReference>
<dbReference type="Pfam" id="PF00149">
    <property type="entry name" value="Metallophos"/>
    <property type="match status" value="1"/>
</dbReference>
<organism evidence="3 4">
    <name type="scientific">candidate division TA06 bacterium</name>
    <dbReference type="NCBI Taxonomy" id="2250710"/>
    <lineage>
        <taxon>Bacteria</taxon>
        <taxon>Bacteria division TA06</taxon>
    </lineage>
</organism>
<dbReference type="EMBL" id="JACQXR010000043">
    <property type="protein sequence ID" value="MBI4726289.1"/>
    <property type="molecule type" value="Genomic_DNA"/>
</dbReference>
<dbReference type="CDD" id="cd07385">
    <property type="entry name" value="MPP_YkuE_C"/>
    <property type="match status" value="1"/>
</dbReference>
<dbReference type="AlphaFoldDB" id="A0A933MJ42"/>
<evidence type="ECO:0000313" key="3">
    <source>
        <dbReference type="EMBL" id="MBI4726289.1"/>
    </source>
</evidence>
<evidence type="ECO:0000313" key="4">
    <source>
        <dbReference type="Proteomes" id="UP000736328"/>
    </source>
</evidence>
<dbReference type="InterPro" id="IPR029052">
    <property type="entry name" value="Metallo-depent_PP-like"/>
</dbReference>
<name>A0A933MJ42_UNCT6</name>
<feature type="transmembrane region" description="Helical" evidence="1">
    <location>
        <begin position="70"/>
        <end position="97"/>
    </location>
</feature>
<dbReference type="PANTHER" id="PTHR31302">
    <property type="entry name" value="TRANSMEMBRANE PROTEIN WITH METALLOPHOSPHOESTERASE DOMAIN-RELATED"/>
    <property type="match status" value="1"/>
</dbReference>
<feature type="transmembrane region" description="Helical" evidence="1">
    <location>
        <begin position="6"/>
        <end position="26"/>
    </location>
</feature>
<evidence type="ECO:0000256" key="1">
    <source>
        <dbReference type="SAM" id="Phobius"/>
    </source>
</evidence>
<dbReference type="GO" id="GO:0016787">
    <property type="term" value="F:hydrolase activity"/>
    <property type="evidence" value="ECO:0007669"/>
    <property type="project" value="InterPro"/>
</dbReference>
<dbReference type="Gene3D" id="3.60.21.10">
    <property type="match status" value="1"/>
</dbReference>
<sequence>MLRTIIFVLVLLVIISILLLIHFYLYRRIVSSFALSRTGWLLTAFFLLALCFPLAMFLSRTVDGPLIRPFYGLAAAWFGFVFLGLGVFGMLHLAELLFRLASHPLPPRVWGWASLWVTVLIGVYGIINAAVIRTTEATIGLKNFKEPKVTIALLTDIHVGAVYGPKYLQKIVDRTNALNPDLVAIAGDLFDGSAKPGYKLVQPLEKLQAPAFFVTGNHEIYEGIDITTALVAKTGVRVLRNEAAECSGLQIFGVDSPRGNSKNNPALLELTAKLNRDKQKPSVLLYHIPLEIEDAQRSGIDLQLSGHTHNGQIFPFSLFIPLAYKFYSGYGQDGEFQIYVSPGVGTWGPPMRIGSRSEIVLITLVPQ</sequence>
<keyword evidence="1" id="KW-0812">Transmembrane</keyword>
<keyword evidence="1" id="KW-0472">Membrane</keyword>
<reference evidence="3" key="1">
    <citation type="submission" date="2020-07" db="EMBL/GenBank/DDBJ databases">
        <title>Huge and variable diversity of episymbiotic CPR bacteria and DPANN archaea in groundwater ecosystems.</title>
        <authorList>
            <person name="He C.Y."/>
            <person name="Keren R."/>
            <person name="Whittaker M."/>
            <person name="Farag I.F."/>
            <person name="Doudna J."/>
            <person name="Cate J.H.D."/>
            <person name="Banfield J.F."/>
        </authorList>
    </citation>
    <scope>NUCLEOTIDE SEQUENCE</scope>
    <source>
        <strain evidence="3">NC_groundwater_1520_Pr4_B-0.1um_53_5</strain>
    </source>
</reference>
<feature type="transmembrane region" description="Helical" evidence="1">
    <location>
        <begin position="109"/>
        <end position="127"/>
    </location>
</feature>
<accession>A0A933MJ42</accession>
<gene>
    <name evidence="3" type="ORF">HY768_03525</name>
</gene>
<dbReference type="InterPro" id="IPR004843">
    <property type="entry name" value="Calcineurin-like_PHP"/>
</dbReference>
<dbReference type="Proteomes" id="UP000736328">
    <property type="component" value="Unassembled WGS sequence"/>
</dbReference>